<gene>
    <name evidence="9" type="ORF">NPD5_2148</name>
</gene>
<evidence type="ECO:0000256" key="6">
    <source>
        <dbReference type="PROSITE-ProRule" id="PRU01248"/>
    </source>
</evidence>
<dbReference type="InterPro" id="IPR050090">
    <property type="entry name" value="Tyrosine_recombinase_XerCD"/>
</dbReference>
<accession>A0A1L3NE35</accession>
<dbReference type="InterPro" id="IPR010998">
    <property type="entry name" value="Integrase_recombinase_N"/>
</dbReference>
<dbReference type="RefSeq" id="WP_072585783.1">
    <property type="nucleotide sequence ID" value="NZ_CP013243.1"/>
</dbReference>
<dbReference type="InterPro" id="IPR004107">
    <property type="entry name" value="Integrase_SAM-like_N"/>
</dbReference>
<dbReference type="GO" id="GO:0006310">
    <property type="term" value="P:DNA recombination"/>
    <property type="evidence" value="ECO:0007669"/>
    <property type="project" value="UniProtKB-KW"/>
</dbReference>
<dbReference type="Gene3D" id="1.10.150.130">
    <property type="match status" value="1"/>
</dbReference>
<comment type="similarity">
    <text evidence="2">Belongs to the 'phage' integrase family.</text>
</comment>
<evidence type="ECO:0000313" key="10">
    <source>
        <dbReference type="Proteomes" id="UP000182204"/>
    </source>
</evidence>
<dbReference type="Gene3D" id="1.10.443.10">
    <property type="entry name" value="Intergrase catalytic core"/>
    <property type="match status" value="1"/>
</dbReference>
<evidence type="ECO:0000256" key="5">
    <source>
        <dbReference type="ARBA" id="ARBA00023172"/>
    </source>
</evidence>
<evidence type="ECO:0000259" key="7">
    <source>
        <dbReference type="PROSITE" id="PS51898"/>
    </source>
</evidence>
<feature type="domain" description="Tyr recombinase" evidence="7">
    <location>
        <begin position="172"/>
        <end position="376"/>
    </location>
</feature>
<dbReference type="GO" id="GO:0003677">
    <property type="term" value="F:DNA binding"/>
    <property type="evidence" value="ECO:0007669"/>
    <property type="project" value="UniProtKB-UniRule"/>
</dbReference>
<dbReference type="SUPFAM" id="SSF56349">
    <property type="entry name" value="DNA breaking-rejoining enzymes"/>
    <property type="match status" value="1"/>
</dbReference>
<dbReference type="InterPro" id="IPR011010">
    <property type="entry name" value="DNA_brk_join_enz"/>
</dbReference>
<keyword evidence="4 6" id="KW-0238">DNA-binding</keyword>
<protein>
    <recommendedName>
        <fullName evidence="11">Site-specific integrase</fullName>
    </recommendedName>
</protein>
<proteinExistence type="inferred from homology"/>
<evidence type="ECO:0000256" key="1">
    <source>
        <dbReference type="ARBA" id="ARBA00003283"/>
    </source>
</evidence>
<dbReference type="PANTHER" id="PTHR30349:SF64">
    <property type="entry name" value="PROPHAGE INTEGRASE INTD-RELATED"/>
    <property type="match status" value="1"/>
</dbReference>
<name>A0A1L3NE35_CLOSG</name>
<dbReference type="PANTHER" id="PTHR30349">
    <property type="entry name" value="PHAGE INTEGRASE-RELATED"/>
    <property type="match status" value="1"/>
</dbReference>
<dbReference type="Proteomes" id="UP000182204">
    <property type="component" value="Chromosome"/>
</dbReference>
<evidence type="ECO:0008006" key="11">
    <source>
        <dbReference type="Google" id="ProtNLM"/>
    </source>
</evidence>
<dbReference type="InterPro" id="IPR013762">
    <property type="entry name" value="Integrase-like_cat_sf"/>
</dbReference>
<dbReference type="Pfam" id="PF14659">
    <property type="entry name" value="Phage_int_SAM_3"/>
    <property type="match status" value="1"/>
</dbReference>
<dbReference type="InterPro" id="IPR044068">
    <property type="entry name" value="CB"/>
</dbReference>
<evidence type="ECO:0000256" key="3">
    <source>
        <dbReference type="ARBA" id="ARBA00022908"/>
    </source>
</evidence>
<sequence length="387" mass="45146">MAKTIYKKKIKNGKEYYFYRLRHKNLSKPKDIYSSTVKELDTKIKAIINDLDNNISNNKEFFGVFFKDWLYNTHMTNKKPSTKERYNSVFKNYIEDSPIYELKLKDLTPSDIQNYYNDLIAKGKSVAAIRNLHKLIAPSIRYACDSNRILKDFSRAIVIPKDKEDKKLKKVSAVKPFTLKEQLKFIEAIKGNELEMLFLTALDSGLRQGELFALTWNDIDFNNKCITVNKSFKSIKNIKTNKYENIIQTPKTDKSIRVVPIPIHLIDKLKQHKLSQKTQRLKMANLYKNNNLVFCNKFGNYLDSGNILKKFKKILKDDKLEIRKFHDLRHTYATRLFELGEEPKTVQTLLGHSNISITLDTYTHVLDNLKEKAVSKLDNLYINAGAK</sequence>
<feature type="domain" description="Core-binding (CB)" evidence="8">
    <location>
        <begin position="60"/>
        <end position="144"/>
    </location>
</feature>
<evidence type="ECO:0000256" key="4">
    <source>
        <dbReference type="ARBA" id="ARBA00023125"/>
    </source>
</evidence>
<dbReference type="PROSITE" id="PS51898">
    <property type="entry name" value="TYR_RECOMBINASE"/>
    <property type="match status" value="1"/>
</dbReference>
<comment type="function">
    <text evidence="1">Site-specific tyrosine recombinase, which acts by catalyzing the cutting and rejoining of the recombining DNA molecules.</text>
</comment>
<keyword evidence="3" id="KW-0229">DNA integration</keyword>
<keyword evidence="5" id="KW-0233">DNA recombination</keyword>
<dbReference type="Pfam" id="PF00589">
    <property type="entry name" value="Phage_integrase"/>
    <property type="match status" value="1"/>
</dbReference>
<evidence type="ECO:0000256" key="2">
    <source>
        <dbReference type="ARBA" id="ARBA00008857"/>
    </source>
</evidence>
<reference evidence="9 10" key="1">
    <citation type="submission" date="2015-11" db="EMBL/GenBank/DDBJ databases">
        <authorList>
            <person name="Hill K.K."/>
            <person name="Shirey T.B."/>
            <person name="Raphael B."/>
            <person name="Daligault H.E."/>
            <person name="Davenport K.W."/>
            <person name="Bruce D.C."/>
            <person name="Foley B.T."/>
            <person name="Johnson S.L."/>
        </authorList>
    </citation>
    <scope>NUCLEOTIDE SEQUENCE [LARGE SCALE GENOMIC DNA]</scope>
    <source>
        <strain evidence="9 10">CDC_1632</strain>
    </source>
</reference>
<dbReference type="EMBL" id="CP013243">
    <property type="protein sequence ID" value="APH14382.1"/>
    <property type="molecule type" value="Genomic_DNA"/>
</dbReference>
<dbReference type="GO" id="GO:0015074">
    <property type="term" value="P:DNA integration"/>
    <property type="evidence" value="ECO:0007669"/>
    <property type="project" value="UniProtKB-KW"/>
</dbReference>
<dbReference type="AlphaFoldDB" id="A0A1L3NE35"/>
<evidence type="ECO:0000259" key="8">
    <source>
        <dbReference type="PROSITE" id="PS51900"/>
    </source>
</evidence>
<evidence type="ECO:0000313" key="9">
    <source>
        <dbReference type="EMBL" id="APH14382.1"/>
    </source>
</evidence>
<organism evidence="9 10">
    <name type="scientific">Clostridium sporogenes</name>
    <dbReference type="NCBI Taxonomy" id="1509"/>
    <lineage>
        <taxon>Bacteria</taxon>
        <taxon>Bacillati</taxon>
        <taxon>Bacillota</taxon>
        <taxon>Clostridia</taxon>
        <taxon>Eubacteriales</taxon>
        <taxon>Clostridiaceae</taxon>
        <taxon>Clostridium</taxon>
    </lineage>
</organism>
<dbReference type="PROSITE" id="PS51900">
    <property type="entry name" value="CB"/>
    <property type="match status" value="1"/>
</dbReference>
<dbReference type="CDD" id="cd01189">
    <property type="entry name" value="INT_ICEBs1_C_like"/>
    <property type="match status" value="1"/>
</dbReference>
<dbReference type="InterPro" id="IPR002104">
    <property type="entry name" value="Integrase_catalytic"/>
</dbReference>